<evidence type="ECO:0000256" key="6">
    <source>
        <dbReference type="ARBA" id="ARBA00022982"/>
    </source>
</evidence>
<accession>A8PM15</accession>
<evidence type="ECO:0000256" key="4">
    <source>
        <dbReference type="ARBA" id="ARBA00022448"/>
    </source>
</evidence>
<dbReference type="OrthoDB" id="9800607at2"/>
<dbReference type="InterPro" id="IPR050526">
    <property type="entry name" value="Rubredoxin_ET"/>
</dbReference>
<keyword evidence="5 8" id="KW-0479">Metal-binding</keyword>
<dbReference type="InterPro" id="IPR024922">
    <property type="entry name" value="Rubredoxin"/>
</dbReference>
<sequence>MSQTKIFRKYMCLLCGYVYDEEQGWEEDGIPPGTRWEDVPLTWRCPECGAMKEDFEMVEL</sequence>
<comment type="function">
    <text evidence="1">Involved in the hydrocarbon hydroxylating system, which transfers electrons from NADH to rubredoxin reductase and then through rubredoxin to alkane 1 monooxygenase.</text>
</comment>
<reference evidence="11" key="2">
    <citation type="submission" date="2007-10" db="EMBL/GenBank/DDBJ databases">
        <authorList>
            <person name="Myers G.S."/>
        </authorList>
    </citation>
    <scope>NUCLEOTIDE SEQUENCE [LARGE SCALE GENOMIC DNA]</scope>
</reference>
<evidence type="ECO:0000313" key="12">
    <source>
        <dbReference type="Proteomes" id="UP000054075"/>
    </source>
</evidence>
<gene>
    <name evidence="11" type="ORF">RICGR_0596</name>
</gene>
<proteinExistence type="inferred from homology"/>
<keyword evidence="6 8" id="KW-0249">Electron transport</keyword>
<comment type="pathway">
    <text evidence="2">Hydrocarbon metabolism; alkane degradation.</text>
</comment>
<dbReference type="CDD" id="cd00730">
    <property type="entry name" value="rubredoxin"/>
    <property type="match status" value="1"/>
</dbReference>
<dbReference type="PROSITE" id="PS50903">
    <property type="entry name" value="RUBREDOXIN_LIKE"/>
    <property type="match status" value="1"/>
</dbReference>
<dbReference type="RefSeq" id="WP_006035334.1">
    <property type="nucleotide sequence ID" value="NZ_AAQJ02000001.1"/>
</dbReference>
<dbReference type="Pfam" id="PF00301">
    <property type="entry name" value="Rubredoxin"/>
    <property type="match status" value="1"/>
</dbReference>
<dbReference type="PROSITE" id="PS00202">
    <property type="entry name" value="RUBREDOXIN"/>
    <property type="match status" value="1"/>
</dbReference>
<dbReference type="InterPro" id="IPR024935">
    <property type="entry name" value="Rubredoxin_dom"/>
</dbReference>
<dbReference type="GO" id="GO:0005506">
    <property type="term" value="F:iron ion binding"/>
    <property type="evidence" value="ECO:0007669"/>
    <property type="project" value="InterPro"/>
</dbReference>
<evidence type="ECO:0000256" key="8">
    <source>
        <dbReference type="PIRNR" id="PIRNR000071"/>
    </source>
</evidence>
<keyword evidence="7 8" id="KW-0408">Iron</keyword>
<comment type="caution">
    <text evidence="11">The sequence shown here is derived from an EMBL/GenBank/DDBJ whole genome shotgun (WGS) entry which is preliminary data.</text>
</comment>
<dbReference type="PANTHER" id="PTHR47627">
    <property type="entry name" value="RUBREDOXIN"/>
    <property type="match status" value="1"/>
</dbReference>
<name>A8PM15_9COXI</name>
<dbReference type="PRINTS" id="PR00163">
    <property type="entry name" value="RUBREDOXIN"/>
</dbReference>
<dbReference type="AlphaFoldDB" id="A8PM15"/>
<evidence type="ECO:0000256" key="7">
    <source>
        <dbReference type="ARBA" id="ARBA00023004"/>
    </source>
</evidence>
<evidence type="ECO:0000256" key="1">
    <source>
        <dbReference type="ARBA" id="ARBA00002792"/>
    </source>
</evidence>
<dbReference type="STRING" id="59196.RICGR_0596"/>
<dbReference type="FunFam" id="2.20.28.10:FF:000001">
    <property type="entry name" value="Rubredoxin"/>
    <property type="match status" value="1"/>
</dbReference>
<feature type="domain" description="Rubredoxin-like" evidence="10">
    <location>
        <begin position="7"/>
        <end position="58"/>
    </location>
</feature>
<keyword evidence="4 8" id="KW-0813">Transport</keyword>
<dbReference type="GO" id="GO:0043448">
    <property type="term" value="P:alkane catabolic process"/>
    <property type="evidence" value="ECO:0007669"/>
    <property type="project" value="TreeGrafter"/>
</dbReference>
<dbReference type="Gene3D" id="2.20.28.10">
    <property type="match status" value="1"/>
</dbReference>
<feature type="binding site" evidence="9">
    <location>
        <position position="15"/>
    </location>
    <ligand>
        <name>Fe cation</name>
        <dbReference type="ChEBI" id="CHEBI:24875"/>
    </ligand>
</feature>
<reference evidence="11" key="1">
    <citation type="submission" date="2006-04" db="EMBL/GenBank/DDBJ databases">
        <authorList>
            <person name="Seshadri R."/>
            <person name="Federici B.A."/>
        </authorList>
    </citation>
    <scope>NUCLEOTIDE SEQUENCE [LARGE SCALE GENOMIC DNA]</scope>
</reference>
<dbReference type="InterPro" id="IPR024934">
    <property type="entry name" value="Rubredoxin-like_dom"/>
</dbReference>
<feature type="binding site" evidence="9">
    <location>
        <position position="12"/>
    </location>
    <ligand>
        <name>Fe cation</name>
        <dbReference type="ChEBI" id="CHEBI:24875"/>
    </ligand>
</feature>
<feature type="binding site" evidence="9">
    <location>
        <position position="45"/>
    </location>
    <ligand>
        <name>Fe cation</name>
        <dbReference type="ChEBI" id="CHEBI:24875"/>
    </ligand>
</feature>
<comment type="similarity">
    <text evidence="3 8">Belongs to the rubredoxin family.</text>
</comment>
<dbReference type="InterPro" id="IPR018527">
    <property type="entry name" value="Rubredoxin_Fe_BS"/>
</dbReference>
<dbReference type="SUPFAM" id="SSF57802">
    <property type="entry name" value="Rubredoxin-like"/>
    <property type="match status" value="1"/>
</dbReference>
<organism evidence="11 12">
    <name type="scientific">Rickettsiella grylli</name>
    <dbReference type="NCBI Taxonomy" id="59196"/>
    <lineage>
        <taxon>Bacteria</taxon>
        <taxon>Pseudomonadati</taxon>
        <taxon>Pseudomonadota</taxon>
        <taxon>Gammaproteobacteria</taxon>
        <taxon>Legionellales</taxon>
        <taxon>Coxiellaceae</taxon>
        <taxon>Rickettsiella</taxon>
    </lineage>
</organism>
<dbReference type="Proteomes" id="UP000054075">
    <property type="component" value="Unassembled WGS sequence"/>
</dbReference>
<evidence type="ECO:0000259" key="10">
    <source>
        <dbReference type="PROSITE" id="PS50903"/>
    </source>
</evidence>
<dbReference type="eggNOG" id="COG1773">
    <property type="taxonomic scope" value="Bacteria"/>
</dbReference>
<evidence type="ECO:0000256" key="2">
    <source>
        <dbReference type="ARBA" id="ARBA00004933"/>
    </source>
</evidence>
<comment type="cofactor">
    <cofactor evidence="8 9">
        <name>Fe(3+)</name>
        <dbReference type="ChEBI" id="CHEBI:29034"/>
    </cofactor>
    <text evidence="8 9">Binds 1 Fe(3+) ion per subunit.</text>
</comment>
<feature type="binding site" evidence="9">
    <location>
        <position position="48"/>
    </location>
    <ligand>
        <name>Fe cation</name>
        <dbReference type="ChEBI" id="CHEBI:24875"/>
    </ligand>
</feature>
<dbReference type="PANTHER" id="PTHR47627:SF1">
    <property type="entry name" value="RUBREDOXIN-1-RELATED"/>
    <property type="match status" value="1"/>
</dbReference>
<protein>
    <recommendedName>
        <fullName evidence="8">Rubredoxin</fullName>
    </recommendedName>
</protein>
<keyword evidence="12" id="KW-1185">Reference proteome</keyword>
<dbReference type="GO" id="GO:0009055">
    <property type="term" value="F:electron transfer activity"/>
    <property type="evidence" value="ECO:0007669"/>
    <property type="project" value="InterPro"/>
</dbReference>
<evidence type="ECO:0000256" key="3">
    <source>
        <dbReference type="ARBA" id="ARBA00005337"/>
    </source>
</evidence>
<evidence type="ECO:0000256" key="9">
    <source>
        <dbReference type="PIRSR" id="PIRSR000071-1"/>
    </source>
</evidence>
<evidence type="ECO:0000313" key="11">
    <source>
        <dbReference type="EMBL" id="EDP46352.1"/>
    </source>
</evidence>
<dbReference type="EMBL" id="AAQJ02000001">
    <property type="protein sequence ID" value="EDP46352.1"/>
    <property type="molecule type" value="Genomic_DNA"/>
</dbReference>
<dbReference type="PIRSF" id="PIRSF000071">
    <property type="entry name" value="Rubredoxin"/>
    <property type="match status" value="1"/>
</dbReference>
<evidence type="ECO:0000256" key="5">
    <source>
        <dbReference type="ARBA" id="ARBA00022723"/>
    </source>
</evidence>